<dbReference type="EMBL" id="QPFP01000013">
    <property type="protein sequence ID" value="TEB33090.1"/>
    <property type="molecule type" value="Genomic_DNA"/>
</dbReference>
<evidence type="ECO:0000256" key="6">
    <source>
        <dbReference type="ARBA" id="ARBA00023004"/>
    </source>
</evidence>
<dbReference type="PRINTS" id="PR00385">
    <property type="entry name" value="P450"/>
</dbReference>
<dbReference type="GO" id="GO:0005506">
    <property type="term" value="F:iron ion binding"/>
    <property type="evidence" value="ECO:0007669"/>
    <property type="project" value="InterPro"/>
</dbReference>
<evidence type="ECO:0000256" key="3">
    <source>
        <dbReference type="ARBA" id="ARBA00022617"/>
    </source>
</evidence>
<evidence type="ECO:0000256" key="4">
    <source>
        <dbReference type="ARBA" id="ARBA00022723"/>
    </source>
</evidence>
<evidence type="ECO:0000256" key="7">
    <source>
        <dbReference type="ARBA" id="ARBA00023033"/>
    </source>
</evidence>
<evidence type="ECO:0000256" key="5">
    <source>
        <dbReference type="ARBA" id="ARBA00023002"/>
    </source>
</evidence>
<feature type="binding site" description="axial binding residue" evidence="8">
    <location>
        <position position="522"/>
    </location>
    <ligand>
        <name>heme</name>
        <dbReference type="ChEBI" id="CHEBI:30413"/>
    </ligand>
    <ligandPart>
        <name>Fe</name>
        <dbReference type="ChEBI" id="CHEBI:18248"/>
    </ligandPart>
</feature>
<protein>
    <submittedName>
        <fullName evidence="11">Cytochrome P450 monooxygenase pc-1</fullName>
    </submittedName>
</protein>
<comment type="similarity">
    <text evidence="2 9">Belongs to the cytochrome P450 family.</text>
</comment>
<proteinExistence type="inferred from homology"/>
<dbReference type="PANTHER" id="PTHR24287">
    <property type="entry name" value="P450, PUTATIVE (EUROFUNG)-RELATED"/>
    <property type="match status" value="1"/>
</dbReference>
<evidence type="ECO:0000256" key="8">
    <source>
        <dbReference type="PIRSR" id="PIRSR602401-1"/>
    </source>
</evidence>
<gene>
    <name evidence="11" type="ORF">FA13DRAFT_185641</name>
</gene>
<dbReference type="PROSITE" id="PS00086">
    <property type="entry name" value="CYTOCHROME_P450"/>
    <property type="match status" value="1"/>
</dbReference>
<keyword evidence="4 8" id="KW-0479">Metal-binding</keyword>
<reference evidence="11 12" key="1">
    <citation type="journal article" date="2019" name="Nat. Ecol. Evol.">
        <title>Megaphylogeny resolves global patterns of mushroom evolution.</title>
        <authorList>
            <person name="Varga T."/>
            <person name="Krizsan K."/>
            <person name="Foldi C."/>
            <person name="Dima B."/>
            <person name="Sanchez-Garcia M."/>
            <person name="Sanchez-Ramirez S."/>
            <person name="Szollosi G.J."/>
            <person name="Szarkandi J.G."/>
            <person name="Papp V."/>
            <person name="Albert L."/>
            <person name="Andreopoulos W."/>
            <person name="Angelini C."/>
            <person name="Antonin V."/>
            <person name="Barry K.W."/>
            <person name="Bougher N.L."/>
            <person name="Buchanan P."/>
            <person name="Buyck B."/>
            <person name="Bense V."/>
            <person name="Catcheside P."/>
            <person name="Chovatia M."/>
            <person name="Cooper J."/>
            <person name="Damon W."/>
            <person name="Desjardin D."/>
            <person name="Finy P."/>
            <person name="Geml J."/>
            <person name="Haridas S."/>
            <person name="Hughes K."/>
            <person name="Justo A."/>
            <person name="Karasinski D."/>
            <person name="Kautmanova I."/>
            <person name="Kiss B."/>
            <person name="Kocsube S."/>
            <person name="Kotiranta H."/>
            <person name="LaButti K.M."/>
            <person name="Lechner B.E."/>
            <person name="Liimatainen K."/>
            <person name="Lipzen A."/>
            <person name="Lukacs Z."/>
            <person name="Mihaltcheva S."/>
            <person name="Morgado L.N."/>
            <person name="Niskanen T."/>
            <person name="Noordeloos M.E."/>
            <person name="Ohm R.A."/>
            <person name="Ortiz-Santana B."/>
            <person name="Ovrebo C."/>
            <person name="Racz N."/>
            <person name="Riley R."/>
            <person name="Savchenko A."/>
            <person name="Shiryaev A."/>
            <person name="Soop K."/>
            <person name="Spirin V."/>
            <person name="Szebenyi C."/>
            <person name="Tomsovsky M."/>
            <person name="Tulloss R.E."/>
            <person name="Uehling J."/>
            <person name="Grigoriev I.V."/>
            <person name="Vagvolgyi C."/>
            <person name="Papp T."/>
            <person name="Martin F.M."/>
            <person name="Miettinen O."/>
            <person name="Hibbett D.S."/>
            <person name="Nagy L.G."/>
        </authorList>
    </citation>
    <scope>NUCLEOTIDE SEQUENCE [LARGE SCALE GENOMIC DNA]</scope>
    <source>
        <strain evidence="11 12">FP101781</strain>
    </source>
</reference>
<sequence>MAWTTPGIDFLVGNLVVPASINYGFLAVALPFLNLPRALPRWALLSISLLLVPGRSVASAVFTYHKHKRQARIRGARLPPALDSGSIGNRALIPVMRDTWKFGYPGDVFWDLIEQYGNLVNFRMLFADTLFTIDPAHVKRILSTEFENFEKGERFRWAMDGVLGSGVFNSDGEMWKFHRTMARPFFSKDRAADLERFDKHVQKAISLFEQRMKKGYAIDFQDLVHRVTLDMSSEFLFGNTMNSLEILEQDLPKPFTHPDHLKSLAAASSSKYPASAFADAFLNAQLVVAARERVGWIWPLFELFEDKAKPFMETVNAFIDPIVNEAVKNAEMTRLSEGNVEKKEVGEDESFLEHLASQTSDKKVLKDQALNVLIAGRDTVAATLAFVFCLLSKHPEIQSRLSTEILGRVGPSKRPTYEEIKEMKYLRAVINETLRILPPVPWDVRKCVNGAVWPSADPNEKPVYLPPDASVPYGLLMMHTDEKLWGPDASEFDPDRFIDERKKRLLANPFMFLPFNGGPRICLGQQLAYNQLSLSIIRFMQAFSSFTMDDNAVPPEGKVPEDWASHTGKGRKGKEAFRPKVVLTMSCQGGMWLKAEPV</sequence>
<dbReference type="PANTHER" id="PTHR24287:SF1">
    <property type="entry name" value="P450, PUTATIVE (EUROFUNG)-RELATED"/>
    <property type="match status" value="1"/>
</dbReference>
<dbReference type="OrthoDB" id="1470350at2759"/>
<keyword evidence="10" id="KW-0812">Transmembrane</keyword>
<comment type="cofactor">
    <cofactor evidence="1 8">
        <name>heme</name>
        <dbReference type="ChEBI" id="CHEBI:30413"/>
    </cofactor>
</comment>
<evidence type="ECO:0000256" key="2">
    <source>
        <dbReference type="ARBA" id="ARBA00010617"/>
    </source>
</evidence>
<name>A0A4Y7TFZ8_COPMI</name>
<organism evidence="11 12">
    <name type="scientific">Coprinellus micaceus</name>
    <name type="common">Glistening ink-cap mushroom</name>
    <name type="synonym">Coprinus micaceus</name>
    <dbReference type="NCBI Taxonomy" id="71717"/>
    <lineage>
        <taxon>Eukaryota</taxon>
        <taxon>Fungi</taxon>
        <taxon>Dikarya</taxon>
        <taxon>Basidiomycota</taxon>
        <taxon>Agaricomycotina</taxon>
        <taxon>Agaricomycetes</taxon>
        <taxon>Agaricomycetidae</taxon>
        <taxon>Agaricales</taxon>
        <taxon>Agaricineae</taxon>
        <taxon>Psathyrellaceae</taxon>
        <taxon>Coprinellus</taxon>
    </lineage>
</organism>
<evidence type="ECO:0000313" key="11">
    <source>
        <dbReference type="EMBL" id="TEB33090.1"/>
    </source>
</evidence>
<evidence type="ECO:0000313" key="12">
    <source>
        <dbReference type="Proteomes" id="UP000298030"/>
    </source>
</evidence>
<evidence type="ECO:0000256" key="10">
    <source>
        <dbReference type="SAM" id="Phobius"/>
    </source>
</evidence>
<accession>A0A4Y7TFZ8</accession>
<dbReference type="STRING" id="71717.A0A4Y7TFZ8"/>
<dbReference type="Proteomes" id="UP000298030">
    <property type="component" value="Unassembled WGS sequence"/>
</dbReference>
<feature type="transmembrane region" description="Helical" evidence="10">
    <location>
        <begin position="42"/>
        <end position="64"/>
    </location>
</feature>
<evidence type="ECO:0000256" key="1">
    <source>
        <dbReference type="ARBA" id="ARBA00001971"/>
    </source>
</evidence>
<dbReference type="GO" id="GO:0020037">
    <property type="term" value="F:heme binding"/>
    <property type="evidence" value="ECO:0007669"/>
    <property type="project" value="InterPro"/>
</dbReference>
<dbReference type="InterPro" id="IPR017972">
    <property type="entry name" value="Cyt_P450_CS"/>
</dbReference>
<dbReference type="Gene3D" id="1.10.630.10">
    <property type="entry name" value="Cytochrome P450"/>
    <property type="match status" value="1"/>
</dbReference>
<dbReference type="InterPro" id="IPR002401">
    <property type="entry name" value="Cyt_P450_E_grp-I"/>
</dbReference>
<evidence type="ECO:0000256" key="9">
    <source>
        <dbReference type="RuleBase" id="RU000461"/>
    </source>
</evidence>
<keyword evidence="5 9" id="KW-0560">Oxidoreductase</keyword>
<dbReference type="InterPro" id="IPR047146">
    <property type="entry name" value="Cyt_P450_E_CYP52_fungi"/>
</dbReference>
<dbReference type="InterPro" id="IPR036396">
    <property type="entry name" value="Cyt_P450_sf"/>
</dbReference>
<keyword evidence="3 8" id="KW-0349">Heme</keyword>
<dbReference type="PRINTS" id="PR00463">
    <property type="entry name" value="EP450I"/>
</dbReference>
<keyword evidence="12" id="KW-1185">Reference proteome</keyword>
<dbReference type="GO" id="GO:0004497">
    <property type="term" value="F:monooxygenase activity"/>
    <property type="evidence" value="ECO:0007669"/>
    <property type="project" value="UniProtKB-KW"/>
</dbReference>
<feature type="transmembrane region" description="Helical" evidence="10">
    <location>
        <begin position="12"/>
        <end position="30"/>
    </location>
</feature>
<dbReference type="InterPro" id="IPR001128">
    <property type="entry name" value="Cyt_P450"/>
</dbReference>
<keyword evidence="6 8" id="KW-0408">Iron</keyword>
<comment type="caution">
    <text evidence="11">The sequence shown here is derived from an EMBL/GenBank/DDBJ whole genome shotgun (WGS) entry which is preliminary data.</text>
</comment>
<keyword evidence="10" id="KW-0472">Membrane</keyword>
<dbReference type="Pfam" id="PF00067">
    <property type="entry name" value="p450"/>
    <property type="match status" value="1"/>
</dbReference>
<dbReference type="AlphaFoldDB" id="A0A4Y7TFZ8"/>
<keyword evidence="7 9" id="KW-0503">Monooxygenase</keyword>
<dbReference type="GO" id="GO:0016705">
    <property type="term" value="F:oxidoreductase activity, acting on paired donors, with incorporation or reduction of molecular oxygen"/>
    <property type="evidence" value="ECO:0007669"/>
    <property type="project" value="InterPro"/>
</dbReference>
<keyword evidence="10" id="KW-1133">Transmembrane helix</keyword>
<dbReference type="SUPFAM" id="SSF48264">
    <property type="entry name" value="Cytochrome P450"/>
    <property type="match status" value="1"/>
</dbReference>